<dbReference type="Pfam" id="PF07695">
    <property type="entry name" value="7TMR-DISM_7TM"/>
    <property type="match status" value="1"/>
</dbReference>
<dbReference type="SUPFAM" id="SSF52172">
    <property type="entry name" value="CheY-like"/>
    <property type="match status" value="1"/>
</dbReference>
<dbReference type="InterPro" id="IPR052162">
    <property type="entry name" value="Sensor_kinase/Photoreceptor"/>
</dbReference>
<dbReference type="Pfam" id="PF08447">
    <property type="entry name" value="PAS_3"/>
    <property type="match status" value="1"/>
</dbReference>
<dbReference type="PROSITE" id="PS50110">
    <property type="entry name" value="RESPONSE_REGULATORY"/>
    <property type="match status" value="1"/>
</dbReference>
<keyword evidence="7" id="KW-0812">Transmembrane</keyword>
<dbReference type="Proteomes" id="UP000321523">
    <property type="component" value="Unassembled WGS sequence"/>
</dbReference>
<dbReference type="InterPro" id="IPR001610">
    <property type="entry name" value="PAC"/>
</dbReference>
<feature type="domain" description="PAS" evidence="11">
    <location>
        <begin position="402"/>
        <end position="474"/>
    </location>
</feature>
<dbReference type="PANTHER" id="PTHR43304">
    <property type="entry name" value="PHYTOCHROME-LIKE PROTEIN CPH1"/>
    <property type="match status" value="1"/>
</dbReference>
<dbReference type="SMART" id="SM00086">
    <property type="entry name" value="PAC"/>
    <property type="match status" value="3"/>
</dbReference>
<feature type="domain" description="PAS" evidence="11">
    <location>
        <begin position="532"/>
        <end position="585"/>
    </location>
</feature>
<evidence type="ECO:0000256" key="7">
    <source>
        <dbReference type="SAM" id="Phobius"/>
    </source>
</evidence>
<evidence type="ECO:0000313" key="13">
    <source>
        <dbReference type="EMBL" id="GEO37124.1"/>
    </source>
</evidence>
<dbReference type="Pfam" id="PF13426">
    <property type="entry name" value="PAS_9"/>
    <property type="match status" value="2"/>
</dbReference>
<organism evidence="13 14">
    <name type="scientific">Skermanella aerolata</name>
    <dbReference type="NCBI Taxonomy" id="393310"/>
    <lineage>
        <taxon>Bacteria</taxon>
        <taxon>Pseudomonadati</taxon>
        <taxon>Pseudomonadota</taxon>
        <taxon>Alphaproteobacteria</taxon>
        <taxon>Rhodospirillales</taxon>
        <taxon>Azospirillaceae</taxon>
        <taxon>Skermanella</taxon>
    </lineage>
</organism>
<accession>A0A512DKX2</accession>
<feature type="chain" id="PRO_5022239034" description="histidine kinase" evidence="8">
    <location>
        <begin position="19"/>
        <end position="1286"/>
    </location>
</feature>
<reference evidence="13 14" key="1">
    <citation type="submission" date="2019-07" db="EMBL/GenBank/DDBJ databases">
        <title>Whole genome shotgun sequence of Skermanella aerolata NBRC 106429.</title>
        <authorList>
            <person name="Hosoyama A."/>
            <person name="Uohara A."/>
            <person name="Ohji S."/>
            <person name="Ichikawa N."/>
        </authorList>
    </citation>
    <scope>NUCLEOTIDE SEQUENCE [LARGE SCALE GENOMIC DNA]</scope>
    <source>
        <strain evidence="13 14">NBRC 106429</strain>
    </source>
</reference>
<dbReference type="SUPFAM" id="SSF55874">
    <property type="entry name" value="ATPase domain of HSP90 chaperone/DNA topoisomerase II/histidine kinase"/>
    <property type="match status" value="1"/>
</dbReference>
<feature type="transmembrane region" description="Helical" evidence="7">
    <location>
        <begin position="307"/>
        <end position="327"/>
    </location>
</feature>
<comment type="catalytic activity">
    <reaction evidence="1">
        <text>ATP + protein L-histidine = ADP + protein N-phospho-L-histidine.</text>
        <dbReference type="EC" id="2.7.13.3"/>
    </reaction>
</comment>
<dbReference type="InterPro" id="IPR000700">
    <property type="entry name" value="PAS-assoc_C"/>
</dbReference>
<dbReference type="InterPro" id="IPR011006">
    <property type="entry name" value="CheY-like_superfamily"/>
</dbReference>
<dbReference type="Gene3D" id="3.40.50.2300">
    <property type="match status" value="1"/>
</dbReference>
<dbReference type="CDD" id="cd00082">
    <property type="entry name" value="HisKA"/>
    <property type="match status" value="1"/>
</dbReference>
<dbReference type="SUPFAM" id="SSF55785">
    <property type="entry name" value="PYP-like sensor domain (PAS domain)"/>
    <property type="match status" value="4"/>
</dbReference>
<dbReference type="EC" id="2.7.13.3" evidence="2"/>
<keyword evidence="4" id="KW-0808">Transferase</keyword>
<feature type="transmembrane region" description="Helical" evidence="7">
    <location>
        <begin position="186"/>
        <end position="208"/>
    </location>
</feature>
<feature type="transmembrane region" description="Helical" evidence="7">
    <location>
        <begin position="215"/>
        <end position="235"/>
    </location>
</feature>
<dbReference type="PANTHER" id="PTHR43304:SF1">
    <property type="entry name" value="PAC DOMAIN-CONTAINING PROTEIN"/>
    <property type="match status" value="1"/>
</dbReference>
<dbReference type="Pfam" id="PF07696">
    <property type="entry name" value="7TMR-DISMED2"/>
    <property type="match status" value="1"/>
</dbReference>
<dbReference type="InterPro" id="IPR013655">
    <property type="entry name" value="PAS_fold_3"/>
</dbReference>
<feature type="signal peptide" evidence="8">
    <location>
        <begin position="1"/>
        <end position="18"/>
    </location>
</feature>
<dbReference type="EMBL" id="BJYZ01000004">
    <property type="protein sequence ID" value="GEO37124.1"/>
    <property type="molecule type" value="Genomic_DNA"/>
</dbReference>
<dbReference type="PROSITE" id="PS50112">
    <property type="entry name" value="PAS"/>
    <property type="match status" value="2"/>
</dbReference>
<dbReference type="InterPro" id="IPR003594">
    <property type="entry name" value="HATPase_dom"/>
</dbReference>
<dbReference type="Pfam" id="PF02518">
    <property type="entry name" value="HATPase_c"/>
    <property type="match status" value="1"/>
</dbReference>
<dbReference type="CDD" id="cd00156">
    <property type="entry name" value="REC"/>
    <property type="match status" value="1"/>
</dbReference>
<name>A0A512DKX2_9PROT</name>
<keyword evidence="7" id="KW-1133">Transmembrane helix</keyword>
<evidence type="ECO:0000259" key="10">
    <source>
        <dbReference type="PROSITE" id="PS50110"/>
    </source>
</evidence>
<evidence type="ECO:0000256" key="5">
    <source>
        <dbReference type="ARBA" id="ARBA00022777"/>
    </source>
</evidence>
<keyword evidence="14" id="KW-1185">Reference proteome</keyword>
<dbReference type="GO" id="GO:0000155">
    <property type="term" value="F:phosphorelay sensor kinase activity"/>
    <property type="evidence" value="ECO:0007669"/>
    <property type="project" value="InterPro"/>
</dbReference>
<dbReference type="Gene3D" id="1.10.287.130">
    <property type="match status" value="1"/>
</dbReference>
<feature type="modified residue" description="4-aspartylphosphate" evidence="6">
    <location>
        <position position="1216"/>
    </location>
</feature>
<evidence type="ECO:0000313" key="14">
    <source>
        <dbReference type="Proteomes" id="UP000321523"/>
    </source>
</evidence>
<evidence type="ECO:0000256" key="2">
    <source>
        <dbReference type="ARBA" id="ARBA00012438"/>
    </source>
</evidence>
<gene>
    <name evidence="13" type="ORF">SAE02_12720</name>
</gene>
<dbReference type="InterPro" id="IPR000014">
    <property type="entry name" value="PAS"/>
</dbReference>
<feature type="domain" description="PAC" evidence="12">
    <location>
        <begin position="478"/>
        <end position="531"/>
    </location>
</feature>
<dbReference type="InterPro" id="IPR005467">
    <property type="entry name" value="His_kinase_dom"/>
</dbReference>
<dbReference type="InterPro" id="IPR004358">
    <property type="entry name" value="Sig_transdc_His_kin-like_C"/>
</dbReference>
<sequence>MLMTALCLLLACPGPSPAQNAGRTVMLVDETAVHALGPDLEVLADETGRLTIDQVATPEFSMNFTPSTQDEPGFGITRSAIWSRITLNSILSVEREWFLVYRQALVDRISVYVPRPDGGWTEMNSGMLSPNRYFIFPHRYPVFPLGLQPAEQPTIYIRIENRDTLRLPLVVQSVASLYASDRSEQLLFGMLFGILITVCVYLFFIWRVMREHSQIFLITMQLMITIYISSTSGFLSEYLWSGMPWMAGASVQTAILLVLISGLLFGRSFVPTDRLMPHHRELMRGLVAVLAILIPLGFIDRRMVNTMLPWCVIVIFAVALHSSVVAIRARIDGVVVFTAAFGALLAGGLALSLLTLNVIPGTSLAHNLFHAGAAVSSVIFAIGIAGQFKARQEEKERALRLSNERFALAAQGASAGLYDWDLVNDTAYYSRRMAELVGGTAAELSADTGNWMLRVHPADLERVRRAYRAFLKSRSITVSLEYRVLAADGRLRWVSTTGAAVRDPATSRVLRVAGSTADITERKRAEDGLRASESLKAAVIASSLDCIITSDPEGRIIEFNPAAEQTFGQSRDAVMGKVLVDLIVPRHLRGRHAEGLRKVFGNREHHLLGRRVEVEAMRADGSVFPVELAVNEVQAGGQSVFTAFVRDITERRQAEAALRTSRSDLAEKTRFLETVLDTVAQGVTVMDAGLRMRLVNNRFVAMYGYPAELGIPGTPLASLIRDGTGSERPDGREVAEALALVREPPDTRLEETRPDGRVIEVFRRQMEDGGMVATYSDITRLKQAEREAKASEARFRGILEAHPVPVVITWLDDGSLFYASPRSYEIFAFGDAGVDGIKGRDFWADEDKHAQARRLLMEDGSIDLMEVSLRRRDGSTFPAAISAQAIELDGRMAAITGIYDLTDKKRAEAEIARQREALAQSEKLAAMGSLLAGVAHELNNPLSVVVGQSVLMQDTAPDEKTAQRARKIQLAADRCARIVKTFLSLARRRPPERREVDLNETVMSAIELVTYALRIDEISLVLDLADGSPHLWADPDQLNQVVTNLVVNAQQALQSSPRPRRITIATRFGPDAGAVRLTVSDNGPGVPPDIRNRIFDPFFTTKQAGVGTGVGLSLVHNIVYGHGGTITLGETPGGGATFAMELPARAGMPQAAGSGHREVRGRTAALRLLIVDDDPEIALTLAEMLEPDGHAIDIAGNGAEALERLAGQSFDLIISDLRMPELDGPGLYRELAARYPDMLDRIFFVTGDTLGSGVRDFLEETGAPVVEKPFEPHDLREAMARIVSVP</sequence>
<dbReference type="InterPro" id="IPR011623">
    <property type="entry name" value="7TMR_DISM_rcpt_extracell_dom1"/>
</dbReference>
<protein>
    <recommendedName>
        <fullName evidence="2">histidine kinase</fullName>
        <ecNumber evidence="2">2.7.13.3</ecNumber>
    </recommendedName>
</protein>
<feature type="domain" description="Histidine kinase" evidence="9">
    <location>
        <begin position="933"/>
        <end position="1146"/>
    </location>
</feature>
<dbReference type="PROSITE" id="PS50113">
    <property type="entry name" value="PAC"/>
    <property type="match status" value="2"/>
</dbReference>
<evidence type="ECO:0000259" key="11">
    <source>
        <dbReference type="PROSITE" id="PS50112"/>
    </source>
</evidence>
<dbReference type="Pfam" id="PF12860">
    <property type="entry name" value="PAS_7"/>
    <property type="match status" value="1"/>
</dbReference>
<dbReference type="Pfam" id="PF00072">
    <property type="entry name" value="Response_reg"/>
    <property type="match status" value="1"/>
</dbReference>
<comment type="caution">
    <text evidence="13">The sequence shown here is derived from an EMBL/GenBank/DDBJ whole genome shotgun (WGS) entry which is preliminary data.</text>
</comment>
<feature type="domain" description="Response regulatory" evidence="10">
    <location>
        <begin position="1167"/>
        <end position="1283"/>
    </location>
</feature>
<dbReference type="SMART" id="SM00387">
    <property type="entry name" value="HATPase_c"/>
    <property type="match status" value="1"/>
</dbReference>
<dbReference type="InterPro" id="IPR035965">
    <property type="entry name" value="PAS-like_dom_sf"/>
</dbReference>
<evidence type="ECO:0000256" key="4">
    <source>
        <dbReference type="ARBA" id="ARBA00022679"/>
    </source>
</evidence>
<evidence type="ECO:0000259" key="9">
    <source>
        <dbReference type="PROSITE" id="PS50109"/>
    </source>
</evidence>
<keyword evidence="7" id="KW-0472">Membrane</keyword>
<feature type="transmembrane region" description="Helical" evidence="7">
    <location>
        <begin position="334"/>
        <end position="356"/>
    </location>
</feature>
<dbReference type="PRINTS" id="PR00344">
    <property type="entry name" value="BCTRLSENSOR"/>
</dbReference>
<dbReference type="Gene3D" id="3.30.450.20">
    <property type="entry name" value="PAS domain"/>
    <property type="match status" value="4"/>
</dbReference>
<evidence type="ECO:0000256" key="6">
    <source>
        <dbReference type="PROSITE-ProRule" id="PRU00169"/>
    </source>
</evidence>
<dbReference type="Gene3D" id="3.30.565.10">
    <property type="entry name" value="Histidine kinase-like ATPase, C-terminal domain"/>
    <property type="match status" value="1"/>
</dbReference>
<dbReference type="InterPro" id="IPR001789">
    <property type="entry name" value="Sig_transdc_resp-reg_receiver"/>
</dbReference>
<dbReference type="InterPro" id="IPR036890">
    <property type="entry name" value="HATPase_C_sf"/>
</dbReference>
<feature type="transmembrane region" description="Helical" evidence="7">
    <location>
        <begin position="247"/>
        <end position="270"/>
    </location>
</feature>
<feature type="domain" description="PAC" evidence="12">
    <location>
        <begin position="610"/>
        <end position="660"/>
    </location>
</feature>
<dbReference type="SUPFAM" id="SSF47384">
    <property type="entry name" value="Homodimeric domain of signal transducing histidine kinase"/>
    <property type="match status" value="1"/>
</dbReference>
<keyword evidence="3 6" id="KW-0597">Phosphoprotein</keyword>
<evidence type="ECO:0000256" key="8">
    <source>
        <dbReference type="SAM" id="SignalP"/>
    </source>
</evidence>
<feature type="transmembrane region" description="Helical" evidence="7">
    <location>
        <begin position="282"/>
        <end position="301"/>
    </location>
</feature>
<keyword evidence="5" id="KW-0418">Kinase</keyword>
<dbReference type="InterPro" id="IPR036097">
    <property type="entry name" value="HisK_dim/P_sf"/>
</dbReference>
<evidence type="ECO:0000259" key="12">
    <source>
        <dbReference type="PROSITE" id="PS50113"/>
    </source>
</evidence>
<keyword evidence="8" id="KW-0732">Signal</keyword>
<dbReference type="SMART" id="SM00388">
    <property type="entry name" value="HisKA"/>
    <property type="match status" value="1"/>
</dbReference>
<dbReference type="SMART" id="SM00091">
    <property type="entry name" value="PAS"/>
    <property type="match status" value="4"/>
</dbReference>
<dbReference type="Pfam" id="PF00512">
    <property type="entry name" value="HisKA"/>
    <property type="match status" value="1"/>
</dbReference>
<dbReference type="InterPro" id="IPR011622">
    <property type="entry name" value="7TMR_DISM_rcpt_extracell_dom2"/>
</dbReference>
<evidence type="ECO:0000256" key="3">
    <source>
        <dbReference type="ARBA" id="ARBA00022553"/>
    </source>
</evidence>
<dbReference type="SMART" id="SM00448">
    <property type="entry name" value="REC"/>
    <property type="match status" value="1"/>
</dbReference>
<proteinExistence type="predicted"/>
<dbReference type="InterPro" id="IPR003661">
    <property type="entry name" value="HisK_dim/P_dom"/>
</dbReference>
<dbReference type="CDD" id="cd00130">
    <property type="entry name" value="PAS"/>
    <property type="match status" value="2"/>
</dbReference>
<evidence type="ECO:0000256" key="1">
    <source>
        <dbReference type="ARBA" id="ARBA00000085"/>
    </source>
</evidence>
<dbReference type="Gene3D" id="2.60.40.2380">
    <property type="match status" value="1"/>
</dbReference>
<dbReference type="PROSITE" id="PS50109">
    <property type="entry name" value="HIS_KIN"/>
    <property type="match status" value="1"/>
</dbReference>
<dbReference type="NCBIfam" id="TIGR00229">
    <property type="entry name" value="sensory_box"/>
    <property type="match status" value="3"/>
</dbReference>